<organism evidence="1 2">
    <name type="scientific">Saprolegnia diclina (strain VS20)</name>
    <dbReference type="NCBI Taxonomy" id="1156394"/>
    <lineage>
        <taxon>Eukaryota</taxon>
        <taxon>Sar</taxon>
        <taxon>Stramenopiles</taxon>
        <taxon>Oomycota</taxon>
        <taxon>Saprolegniomycetes</taxon>
        <taxon>Saprolegniales</taxon>
        <taxon>Saprolegniaceae</taxon>
        <taxon>Saprolegnia</taxon>
    </lineage>
</organism>
<gene>
    <name evidence="1" type="ORF">SDRG_08371</name>
</gene>
<sequence>MATEETPLRECLKALVPRVTFPRRPAATLTQLDAVARLRLVQASPYLPCGVLEVEEAKSAPFNNS</sequence>
<dbReference type="VEuPathDB" id="FungiDB:SDRG_08371"/>
<dbReference type="AlphaFoldDB" id="T0RP09"/>
<keyword evidence="2" id="KW-1185">Reference proteome</keyword>
<reference evidence="1 2" key="1">
    <citation type="submission" date="2012-04" db="EMBL/GenBank/DDBJ databases">
        <title>The Genome Sequence of Saprolegnia declina VS20.</title>
        <authorList>
            <consortium name="The Broad Institute Genome Sequencing Platform"/>
            <person name="Russ C."/>
            <person name="Nusbaum C."/>
            <person name="Tyler B."/>
            <person name="van West P."/>
            <person name="Dieguez-Uribeondo J."/>
            <person name="de Bruijn I."/>
            <person name="Tripathy S."/>
            <person name="Jiang R."/>
            <person name="Young S.K."/>
            <person name="Zeng Q."/>
            <person name="Gargeya S."/>
            <person name="Fitzgerald M."/>
            <person name="Haas B."/>
            <person name="Abouelleil A."/>
            <person name="Alvarado L."/>
            <person name="Arachchi H.M."/>
            <person name="Berlin A."/>
            <person name="Chapman S.B."/>
            <person name="Goldberg J."/>
            <person name="Griggs A."/>
            <person name="Gujja S."/>
            <person name="Hansen M."/>
            <person name="Howarth C."/>
            <person name="Imamovic A."/>
            <person name="Larimer J."/>
            <person name="McCowen C."/>
            <person name="Montmayeur A."/>
            <person name="Murphy C."/>
            <person name="Neiman D."/>
            <person name="Pearson M."/>
            <person name="Priest M."/>
            <person name="Roberts A."/>
            <person name="Saif S."/>
            <person name="Shea T."/>
            <person name="Sisk P."/>
            <person name="Sykes S."/>
            <person name="Wortman J."/>
            <person name="Nusbaum C."/>
            <person name="Birren B."/>
        </authorList>
    </citation>
    <scope>NUCLEOTIDE SEQUENCE [LARGE SCALE GENOMIC DNA]</scope>
    <source>
        <strain evidence="1 2">VS20</strain>
    </source>
</reference>
<name>T0RP09_SAPDV</name>
<accession>T0RP09</accession>
<proteinExistence type="predicted"/>
<dbReference type="Proteomes" id="UP000030762">
    <property type="component" value="Unassembled WGS sequence"/>
</dbReference>
<evidence type="ECO:0000313" key="1">
    <source>
        <dbReference type="EMBL" id="EQC34163.1"/>
    </source>
</evidence>
<dbReference type="GeneID" id="19949098"/>
<protein>
    <submittedName>
        <fullName evidence="1">Uncharacterized protein</fullName>
    </submittedName>
</protein>
<dbReference type="EMBL" id="JH767156">
    <property type="protein sequence ID" value="EQC34163.1"/>
    <property type="molecule type" value="Genomic_DNA"/>
</dbReference>
<dbReference type="InParanoid" id="T0RP09"/>
<evidence type="ECO:0000313" key="2">
    <source>
        <dbReference type="Proteomes" id="UP000030762"/>
    </source>
</evidence>
<dbReference type="RefSeq" id="XP_008612475.1">
    <property type="nucleotide sequence ID" value="XM_008614253.1"/>
</dbReference>